<keyword evidence="5" id="KW-1185">Reference proteome</keyword>
<evidence type="ECO:0000313" key="4">
    <source>
        <dbReference type="EMBL" id="KAB7495276.1"/>
    </source>
</evidence>
<dbReference type="OrthoDB" id="416253at2759"/>
<dbReference type="PANTHER" id="PTHR43827:SF14">
    <property type="entry name" value="NADP-DEPENDENT OXIDOREDUCTASE DOMAIN-CONTAINING PROTEIN"/>
    <property type="match status" value="1"/>
</dbReference>
<dbReference type="InterPro" id="IPR023210">
    <property type="entry name" value="NADP_OxRdtase_dom"/>
</dbReference>
<gene>
    <name evidence="4" type="ORF">Anas_05701</name>
</gene>
<dbReference type="GO" id="GO:0016616">
    <property type="term" value="F:oxidoreductase activity, acting on the CH-OH group of donors, NAD or NADP as acceptor"/>
    <property type="evidence" value="ECO:0007669"/>
    <property type="project" value="UniProtKB-ARBA"/>
</dbReference>
<dbReference type="AlphaFoldDB" id="A0A5N5SMP7"/>
<dbReference type="InterPro" id="IPR020471">
    <property type="entry name" value="AKR"/>
</dbReference>
<protein>
    <submittedName>
        <fullName evidence="4">Alcohol dehydrogenase [NADP(+)]</fullName>
    </submittedName>
</protein>
<dbReference type="Gene3D" id="3.20.20.100">
    <property type="entry name" value="NADP-dependent oxidoreductase domain"/>
    <property type="match status" value="1"/>
</dbReference>
<feature type="site" description="Lowers pKa of active site Tyr" evidence="2">
    <location>
        <position position="79"/>
    </location>
</feature>
<dbReference type="EMBL" id="SEYY01022808">
    <property type="protein sequence ID" value="KAB7495276.1"/>
    <property type="molecule type" value="Genomic_DNA"/>
</dbReference>
<organism evidence="4 5">
    <name type="scientific">Armadillidium nasatum</name>
    <dbReference type="NCBI Taxonomy" id="96803"/>
    <lineage>
        <taxon>Eukaryota</taxon>
        <taxon>Metazoa</taxon>
        <taxon>Ecdysozoa</taxon>
        <taxon>Arthropoda</taxon>
        <taxon>Crustacea</taxon>
        <taxon>Multicrustacea</taxon>
        <taxon>Malacostraca</taxon>
        <taxon>Eumalacostraca</taxon>
        <taxon>Peracarida</taxon>
        <taxon>Isopoda</taxon>
        <taxon>Oniscidea</taxon>
        <taxon>Crinocheta</taxon>
        <taxon>Armadillidiidae</taxon>
        <taxon>Armadillidium</taxon>
    </lineage>
</organism>
<dbReference type="PIRSF" id="PIRSF000097">
    <property type="entry name" value="AKR"/>
    <property type="match status" value="1"/>
</dbReference>
<reference evidence="4 5" key="1">
    <citation type="journal article" date="2019" name="PLoS Biol.">
        <title>Sex chromosomes control vertical transmission of feminizing Wolbachia symbionts in an isopod.</title>
        <authorList>
            <person name="Becking T."/>
            <person name="Chebbi M.A."/>
            <person name="Giraud I."/>
            <person name="Moumen B."/>
            <person name="Laverre T."/>
            <person name="Caubet Y."/>
            <person name="Peccoud J."/>
            <person name="Gilbert C."/>
            <person name="Cordaux R."/>
        </authorList>
    </citation>
    <scope>NUCLEOTIDE SEQUENCE [LARGE SCALE GENOMIC DNA]</scope>
    <source>
        <strain evidence="4">ANa2</strain>
        <tissue evidence="4">Whole body excluding digestive tract and cuticle</tissue>
    </source>
</reference>
<evidence type="ECO:0000256" key="1">
    <source>
        <dbReference type="PIRSR" id="PIRSR000097-1"/>
    </source>
</evidence>
<feature type="active site" description="Proton donor" evidence="1">
    <location>
        <position position="50"/>
    </location>
</feature>
<accession>A0A5N5SMP7</accession>
<comment type="caution">
    <text evidence="4">The sequence shown here is derived from an EMBL/GenBank/DDBJ whole genome shotgun (WGS) entry which is preliminary data.</text>
</comment>
<dbReference type="PRINTS" id="PR00069">
    <property type="entry name" value="ALDKETRDTASE"/>
</dbReference>
<feature type="non-terminal residue" evidence="4">
    <location>
        <position position="300"/>
    </location>
</feature>
<feature type="domain" description="NADP-dependent oxidoreductase" evidence="3">
    <location>
        <begin position="26"/>
        <end position="263"/>
    </location>
</feature>
<dbReference type="SUPFAM" id="SSF51430">
    <property type="entry name" value="NAD(P)-linked oxidoreductase"/>
    <property type="match status" value="1"/>
</dbReference>
<evidence type="ECO:0000259" key="3">
    <source>
        <dbReference type="Pfam" id="PF00248"/>
    </source>
</evidence>
<evidence type="ECO:0000313" key="5">
    <source>
        <dbReference type="Proteomes" id="UP000326759"/>
    </source>
</evidence>
<sequence>METNVLQLINGYKMPMIGLGTYSGYDDEMRRSLRTALEVGYRSIDTAYLYMNEDAIGDELQDWFSKGKLKREDVFVTSKIYTLFIIHLDLNTINRTPKNDVYLFDTDLEGIWRAMEKEVEAGRIKSLGLSNFNSKQIERIRRIAKYPPTVLQIEIHAYFQQRPLVEFCQKRGIVVVAYGPLGAPQYTQTQDGKSTLPPLLENPTVLSLSKKHGKSPGQILLRFLLQRNIIVIPKSVKPERINNNFKITDFVLSEEDMKSLYKLDQPKEMRVLDIAVDYRSSLYKKNISKDSANYYDEKSK</sequence>
<dbReference type="InterPro" id="IPR036812">
    <property type="entry name" value="NAD(P)_OxRdtase_dom_sf"/>
</dbReference>
<dbReference type="PROSITE" id="PS00062">
    <property type="entry name" value="ALDOKETO_REDUCTASE_2"/>
    <property type="match status" value="1"/>
</dbReference>
<dbReference type="CDD" id="cd19071">
    <property type="entry name" value="AKR_AKR1-5-like"/>
    <property type="match status" value="1"/>
</dbReference>
<evidence type="ECO:0000256" key="2">
    <source>
        <dbReference type="PIRSR" id="PIRSR000097-3"/>
    </source>
</evidence>
<dbReference type="Proteomes" id="UP000326759">
    <property type="component" value="Unassembled WGS sequence"/>
</dbReference>
<dbReference type="Pfam" id="PF00248">
    <property type="entry name" value="Aldo_ket_red"/>
    <property type="match status" value="1"/>
</dbReference>
<dbReference type="PROSITE" id="PS00798">
    <property type="entry name" value="ALDOKETO_REDUCTASE_1"/>
    <property type="match status" value="1"/>
</dbReference>
<dbReference type="InterPro" id="IPR018170">
    <property type="entry name" value="Aldo/ket_reductase_CS"/>
</dbReference>
<name>A0A5N5SMP7_9CRUS</name>
<dbReference type="PANTHER" id="PTHR43827">
    <property type="entry name" value="2,5-DIKETO-D-GLUCONIC ACID REDUCTASE"/>
    <property type="match status" value="1"/>
</dbReference>
<proteinExistence type="predicted"/>